<name>A0A423LND8_PSEFL</name>
<dbReference type="RefSeq" id="WP_123532102.1">
    <property type="nucleotide sequence ID" value="NZ_MOBU01000006.1"/>
</dbReference>
<gene>
    <name evidence="2" type="ORF">BK671_10440</name>
</gene>
<organism evidence="2 3">
    <name type="scientific">Pseudomonas fluorescens</name>
    <dbReference type="NCBI Taxonomy" id="294"/>
    <lineage>
        <taxon>Bacteria</taxon>
        <taxon>Pseudomonadati</taxon>
        <taxon>Pseudomonadota</taxon>
        <taxon>Gammaproteobacteria</taxon>
        <taxon>Pseudomonadales</taxon>
        <taxon>Pseudomonadaceae</taxon>
        <taxon>Pseudomonas</taxon>
    </lineage>
</organism>
<protein>
    <recommendedName>
        <fullName evidence="4">SET domain-containing protein</fullName>
    </recommendedName>
</protein>
<evidence type="ECO:0000313" key="3">
    <source>
        <dbReference type="Proteomes" id="UP000285757"/>
    </source>
</evidence>
<feature type="compositionally biased region" description="Basic and acidic residues" evidence="1">
    <location>
        <begin position="176"/>
        <end position="193"/>
    </location>
</feature>
<proteinExistence type="predicted"/>
<dbReference type="SUPFAM" id="SSF82199">
    <property type="entry name" value="SET domain"/>
    <property type="match status" value="1"/>
</dbReference>
<dbReference type="EMBL" id="MOBU01000006">
    <property type="protein sequence ID" value="RON69814.1"/>
    <property type="molecule type" value="Genomic_DNA"/>
</dbReference>
<dbReference type="InterPro" id="IPR046341">
    <property type="entry name" value="SET_dom_sf"/>
</dbReference>
<reference evidence="2 3" key="1">
    <citation type="submission" date="2016-10" db="EMBL/GenBank/DDBJ databases">
        <title>Comparative genome analysis of multiple Pseudomonas spp. focuses on biocontrol and plant growth promoting traits.</title>
        <authorList>
            <person name="Tao X.-Y."/>
            <person name="Taylor C.G."/>
        </authorList>
    </citation>
    <scope>NUCLEOTIDE SEQUENCE [LARGE SCALE GENOMIC DNA]</scope>
    <source>
        <strain evidence="2 3">24D3</strain>
    </source>
</reference>
<feature type="region of interest" description="Disordered" evidence="1">
    <location>
        <begin position="1"/>
        <end position="66"/>
    </location>
</feature>
<comment type="caution">
    <text evidence="2">The sequence shown here is derived from an EMBL/GenBank/DDBJ whole genome shotgun (WGS) entry which is preliminary data.</text>
</comment>
<accession>A0A423LND8</accession>
<evidence type="ECO:0000313" key="2">
    <source>
        <dbReference type="EMBL" id="RON69814.1"/>
    </source>
</evidence>
<evidence type="ECO:0008006" key="4">
    <source>
        <dbReference type="Google" id="ProtNLM"/>
    </source>
</evidence>
<feature type="region of interest" description="Disordered" evidence="1">
    <location>
        <begin position="174"/>
        <end position="195"/>
    </location>
</feature>
<evidence type="ECO:0000256" key="1">
    <source>
        <dbReference type="SAM" id="MobiDB-lite"/>
    </source>
</evidence>
<dbReference type="AlphaFoldDB" id="A0A423LND8"/>
<dbReference type="Gene3D" id="2.170.270.10">
    <property type="entry name" value="SET domain"/>
    <property type="match status" value="1"/>
</dbReference>
<sequence>MGKKQPVKGADTVDTHTRAGQPDDPIVARQDSPPQLDPLPLEPRLPASANDAIATPASGLDTPTPAVAIDDVASSPIARPLPRQRPLRYYRIPSSIRLPDADAQGFRVFQGRPFVEVAGGYVQVGIDSETSLYRACLVSEATPTGPVLVRDHHSQLWRALEESAVNVYRSAVDEGAEARKPNEQDMEPDHSNDEFELASESMPIAPFTPQELAFMREAASHSFLDNQLGSYNRANNGRYPFRDSRGRPVRIRKIETRVITPAGKQYLAAAIKPYIKFEGHEDVARLYEEKLEVRRFTHADAKAPQEVALVGQYLVAANKRLTKGEALGVYGGTIIPLKYVRRQEQTFTMYAGATIRYGAGHLIQERLVIVGDNALSRINSNFEYDATGRPVRQSPTGYNVGSVAFNVEAELIVGDKLILKPYVLTALFALEDIPAGVELRMDYDYSEKEMSWVFL</sequence>
<dbReference type="Proteomes" id="UP000285757">
    <property type="component" value="Unassembled WGS sequence"/>
</dbReference>